<sequence>MTPQSRITVGIASAGRPATLLETIDYLAGLRNRPERIIVCVPDIDDAVGLCDRLDVELIVGSRGLTCQRNRILRAAVPDTDILIFLDDDFIPAPNFIQRMEAVFAREPDVTIATGEVLADGILDEGLTMSDALEIIETAGERAELVTDVYNAYGCNMVVRLSPVIEHGLAFDEQLPLYGWLEDVDFSRSIARYGRSVRVEGARGVHLGVKSARQPGRRLGYSQIANPAHLIRKGTMSKPRAIAQISRNILANARGALLGDRSIDRRGRLGGNMLALADLLTGRASPARILEFGISSKREMSSPSIATKRR</sequence>
<organism evidence="1 2">
    <name type="scientific">Phyllobacterium zundukense</name>
    <dbReference type="NCBI Taxonomy" id="1867719"/>
    <lineage>
        <taxon>Bacteria</taxon>
        <taxon>Pseudomonadati</taxon>
        <taxon>Pseudomonadota</taxon>
        <taxon>Alphaproteobacteria</taxon>
        <taxon>Hyphomicrobiales</taxon>
        <taxon>Phyllobacteriaceae</taxon>
        <taxon>Phyllobacterium</taxon>
    </lineage>
</organism>
<evidence type="ECO:0000313" key="1">
    <source>
        <dbReference type="EMBL" id="UXN62068.1"/>
    </source>
</evidence>
<keyword evidence="1" id="KW-0328">Glycosyltransferase</keyword>
<reference evidence="1" key="1">
    <citation type="submission" date="2022-09" db="EMBL/GenBank/DDBJ databases">
        <title>Interaction between co-microsymbionts with complementary sets of symbiotic genes in legume-rhizobium systems.</title>
        <authorList>
            <person name="Safronova V."/>
            <person name="Sazanova A."/>
            <person name="Afonin A."/>
            <person name="Chirak E."/>
        </authorList>
    </citation>
    <scope>NUCLEOTIDE SEQUENCE</scope>
    <source>
        <strain evidence="1">A18/3m</strain>
    </source>
</reference>
<evidence type="ECO:0000313" key="2">
    <source>
        <dbReference type="Proteomes" id="UP001061991"/>
    </source>
</evidence>
<protein>
    <submittedName>
        <fullName evidence="1">Glycosyltransferase</fullName>
        <ecNumber evidence="1">2.4.-.-</ecNumber>
    </submittedName>
</protein>
<keyword evidence="1" id="KW-0808">Transferase</keyword>
<accession>A0ACD4D8F2</accession>
<name>A0ACD4D8F2_9HYPH</name>
<dbReference type="Proteomes" id="UP001061991">
    <property type="component" value="Chromosome"/>
</dbReference>
<keyword evidence="2" id="KW-1185">Reference proteome</keyword>
<proteinExistence type="predicted"/>
<dbReference type="EMBL" id="CP104973">
    <property type="protein sequence ID" value="UXN62068.1"/>
    <property type="molecule type" value="Genomic_DNA"/>
</dbReference>
<dbReference type="EC" id="2.4.-.-" evidence="1"/>
<gene>
    <name evidence="1" type="ORF">N8E88_18815</name>
</gene>